<reference evidence="3 4" key="1">
    <citation type="submission" date="2010-03" db="EMBL/GenBank/DDBJ databases">
        <title>Complete sequence of Sideroxydans lithotrophicus ES-1.</title>
        <authorList>
            <consortium name="US DOE Joint Genome Institute"/>
            <person name="Lucas S."/>
            <person name="Copeland A."/>
            <person name="Lapidus A."/>
            <person name="Cheng J.-F."/>
            <person name="Bruce D."/>
            <person name="Goodwin L."/>
            <person name="Pitluck S."/>
            <person name="Munk A.C."/>
            <person name="Detter J.C."/>
            <person name="Han C."/>
            <person name="Tapia R."/>
            <person name="Larimer F."/>
            <person name="Land M."/>
            <person name="Hauser L."/>
            <person name="Kyrpides N."/>
            <person name="Ivanova N."/>
            <person name="Emerson D."/>
            <person name="Woyke T."/>
        </authorList>
    </citation>
    <scope>NUCLEOTIDE SEQUENCE [LARGE SCALE GENOMIC DNA]</scope>
    <source>
        <strain evidence="3 4">ES-1</strain>
    </source>
</reference>
<proteinExistence type="predicted"/>
<dbReference type="STRING" id="580332.Slit_1751"/>
<evidence type="ECO:0000313" key="3">
    <source>
        <dbReference type="EMBL" id="ADE11982.1"/>
    </source>
</evidence>
<dbReference type="Gene3D" id="3.40.50.1110">
    <property type="entry name" value="SGNH hydrolase"/>
    <property type="match status" value="1"/>
</dbReference>
<dbReference type="InterPro" id="IPR013830">
    <property type="entry name" value="SGNH_hydro"/>
</dbReference>
<feature type="signal peptide" evidence="1">
    <location>
        <begin position="1"/>
        <end position="22"/>
    </location>
</feature>
<evidence type="ECO:0000313" key="4">
    <source>
        <dbReference type="Proteomes" id="UP000001625"/>
    </source>
</evidence>
<dbReference type="GO" id="GO:0004064">
    <property type="term" value="F:arylesterase activity"/>
    <property type="evidence" value="ECO:0007669"/>
    <property type="project" value="UniProtKB-EC"/>
</dbReference>
<dbReference type="PROSITE" id="PS01098">
    <property type="entry name" value="LIPASE_GDSL_SER"/>
    <property type="match status" value="1"/>
</dbReference>
<dbReference type="InterPro" id="IPR036514">
    <property type="entry name" value="SGNH_hydro_sf"/>
</dbReference>
<dbReference type="CDD" id="cd01822">
    <property type="entry name" value="Lysophospholipase_L1_like"/>
    <property type="match status" value="1"/>
</dbReference>
<sequence length="202" mass="22074" precursor="true">MKTFLKIALLIAALALSCSAQAAKNILLFGDSLSAGYGIERDDSWANLLQQELKKSHPQYEVVNASISGETTAGGLRRIGKALQQHRPAVVVVELGANDGLRGGAIPEMKKNLDRIITQAQKANARVLLLGIQLPPNYGPDYTRKFRAIYPALAKQHDIALVPFMLEGVKPEQFQADNLHPNAEAQRGIMQHILHSLIPLLD</sequence>
<dbReference type="AlphaFoldDB" id="D5CSP6"/>
<dbReference type="OrthoDB" id="9786188at2"/>
<dbReference type="PROSITE" id="PS51257">
    <property type="entry name" value="PROKAR_LIPOPROTEIN"/>
    <property type="match status" value="1"/>
</dbReference>
<dbReference type="eggNOG" id="COG2755">
    <property type="taxonomic scope" value="Bacteria"/>
</dbReference>
<dbReference type="HOGENOM" id="CLU_051180_3_0_4"/>
<dbReference type="PANTHER" id="PTHR30383">
    <property type="entry name" value="THIOESTERASE 1/PROTEASE 1/LYSOPHOSPHOLIPASE L1"/>
    <property type="match status" value="1"/>
</dbReference>
<protein>
    <submittedName>
        <fullName evidence="3">Arylesterase</fullName>
        <ecNumber evidence="3">3.1.1.2</ecNumber>
    </submittedName>
</protein>
<dbReference type="GO" id="GO:0006629">
    <property type="term" value="P:lipid metabolic process"/>
    <property type="evidence" value="ECO:0007669"/>
    <property type="project" value="InterPro"/>
</dbReference>
<dbReference type="RefSeq" id="WP_013029880.1">
    <property type="nucleotide sequence ID" value="NC_013959.1"/>
</dbReference>
<dbReference type="Proteomes" id="UP000001625">
    <property type="component" value="Chromosome"/>
</dbReference>
<dbReference type="Pfam" id="PF13472">
    <property type="entry name" value="Lipase_GDSL_2"/>
    <property type="match status" value="1"/>
</dbReference>
<feature type="chain" id="PRO_5003070547" evidence="1">
    <location>
        <begin position="23"/>
        <end position="202"/>
    </location>
</feature>
<keyword evidence="3" id="KW-0378">Hydrolase</keyword>
<keyword evidence="4" id="KW-1185">Reference proteome</keyword>
<accession>D5CSP6</accession>
<dbReference type="GO" id="GO:0004622">
    <property type="term" value="F:phosphatidylcholine lysophospholipase activity"/>
    <property type="evidence" value="ECO:0007669"/>
    <property type="project" value="TreeGrafter"/>
</dbReference>
<feature type="domain" description="SGNH hydrolase-type esterase" evidence="2">
    <location>
        <begin position="28"/>
        <end position="187"/>
    </location>
</feature>
<dbReference type="PANTHER" id="PTHR30383:SF24">
    <property type="entry name" value="THIOESTERASE 1_PROTEASE 1_LYSOPHOSPHOLIPASE L1"/>
    <property type="match status" value="1"/>
</dbReference>
<evidence type="ECO:0000259" key="2">
    <source>
        <dbReference type="Pfam" id="PF13472"/>
    </source>
</evidence>
<dbReference type="InterPro" id="IPR051532">
    <property type="entry name" value="Ester_Hydrolysis_Enzymes"/>
</dbReference>
<dbReference type="KEGG" id="slt:Slit_1751"/>
<gene>
    <name evidence="3" type="ordered locus">Slit_1751</name>
</gene>
<dbReference type="EMBL" id="CP001965">
    <property type="protein sequence ID" value="ADE11982.1"/>
    <property type="molecule type" value="Genomic_DNA"/>
</dbReference>
<keyword evidence="1" id="KW-0732">Signal</keyword>
<name>D5CSP6_SIDLE</name>
<dbReference type="EC" id="3.1.1.2" evidence="3"/>
<organism evidence="3 4">
    <name type="scientific">Sideroxydans lithotrophicus (strain ES-1)</name>
    <dbReference type="NCBI Taxonomy" id="580332"/>
    <lineage>
        <taxon>Bacteria</taxon>
        <taxon>Pseudomonadati</taxon>
        <taxon>Pseudomonadota</taxon>
        <taxon>Betaproteobacteria</taxon>
        <taxon>Nitrosomonadales</taxon>
        <taxon>Gallionellaceae</taxon>
        <taxon>Sideroxydans</taxon>
    </lineage>
</organism>
<dbReference type="SUPFAM" id="SSF52266">
    <property type="entry name" value="SGNH hydrolase"/>
    <property type="match status" value="1"/>
</dbReference>
<dbReference type="InterPro" id="IPR008265">
    <property type="entry name" value="Lipase_GDSL_AS"/>
</dbReference>
<evidence type="ECO:0000256" key="1">
    <source>
        <dbReference type="SAM" id="SignalP"/>
    </source>
</evidence>